<name>A0A3R6AVZ7_9FIRM</name>
<dbReference type="InterPro" id="IPR036618">
    <property type="entry name" value="PtsI_HPr-bd_sf"/>
</dbReference>
<evidence type="ECO:0000256" key="2">
    <source>
        <dbReference type="ARBA" id="ARBA00022679"/>
    </source>
</evidence>
<dbReference type="AlphaFoldDB" id="A0A3R6AVZ7"/>
<dbReference type="RefSeq" id="WP_278321192.1">
    <property type="nucleotide sequence ID" value="NZ_QRXY01000042.1"/>
</dbReference>
<evidence type="ECO:0000313" key="5">
    <source>
        <dbReference type="Proteomes" id="UP000285693"/>
    </source>
</evidence>
<evidence type="ECO:0000313" key="4">
    <source>
        <dbReference type="EMBL" id="RGU41528.1"/>
    </source>
</evidence>
<sequence length="105" mass="11776">MITLSGKSVFGGVAIGKIAFYKRPEKQVRRYHLEDTEAEVARFEEAQETAIAQLGELYDKAMEDVGEANAAIFEVHQMMLMDLDYVDSIKNIITTQEVNAEYAVA</sequence>
<keyword evidence="2 4" id="KW-0808">Transferase</keyword>
<dbReference type="Gene3D" id="1.10.274.10">
    <property type="entry name" value="PtsI, HPr-binding domain"/>
    <property type="match status" value="1"/>
</dbReference>
<evidence type="ECO:0000259" key="3">
    <source>
        <dbReference type="Pfam" id="PF05524"/>
    </source>
</evidence>
<gene>
    <name evidence="4" type="ORF">DWW65_16575</name>
</gene>
<feature type="domain" description="Phosphotransferase system enzyme I N-terminal" evidence="3">
    <location>
        <begin position="6"/>
        <end position="104"/>
    </location>
</feature>
<reference evidence="4 5" key="1">
    <citation type="submission" date="2018-08" db="EMBL/GenBank/DDBJ databases">
        <title>A genome reference for cultivated species of the human gut microbiota.</title>
        <authorList>
            <person name="Zou Y."/>
            <person name="Xue W."/>
            <person name="Luo G."/>
        </authorList>
    </citation>
    <scope>NUCLEOTIDE SEQUENCE [LARGE SCALE GENOMIC DNA]</scope>
    <source>
        <strain evidence="4 5">AF16-31</strain>
    </source>
</reference>
<keyword evidence="4" id="KW-0670">Pyruvate</keyword>
<accession>A0A3R6AVZ7</accession>
<dbReference type="PANTHER" id="PTHR46244">
    <property type="entry name" value="PHOSPHOENOLPYRUVATE-PROTEIN PHOSPHOTRANSFERASE"/>
    <property type="match status" value="1"/>
</dbReference>
<dbReference type="InterPro" id="IPR008731">
    <property type="entry name" value="PTS_EIN"/>
</dbReference>
<dbReference type="Proteomes" id="UP000285693">
    <property type="component" value="Unassembled WGS sequence"/>
</dbReference>
<dbReference type="PANTHER" id="PTHR46244:SF3">
    <property type="entry name" value="PHOSPHOENOLPYRUVATE-PROTEIN PHOSPHOTRANSFERASE"/>
    <property type="match status" value="1"/>
</dbReference>
<dbReference type="InterPro" id="IPR050499">
    <property type="entry name" value="PEP-utilizing_PTS_enzyme"/>
</dbReference>
<dbReference type="GO" id="GO:0009401">
    <property type="term" value="P:phosphoenolpyruvate-dependent sugar phosphotransferase system"/>
    <property type="evidence" value="ECO:0007669"/>
    <property type="project" value="InterPro"/>
</dbReference>
<comment type="similarity">
    <text evidence="1">Belongs to the PEP-utilizing enzyme family.</text>
</comment>
<dbReference type="GO" id="GO:0016740">
    <property type="term" value="F:transferase activity"/>
    <property type="evidence" value="ECO:0007669"/>
    <property type="project" value="UniProtKB-KW"/>
</dbReference>
<evidence type="ECO:0000256" key="1">
    <source>
        <dbReference type="ARBA" id="ARBA00007837"/>
    </source>
</evidence>
<dbReference type="EMBL" id="QRXY01000042">
    <property type="protein sequence ID" value="RGU41528.1"/>
    <property type="molecule type" value="Genomic_DNA"/>
</dbReference>
<proteinExistence type="inferred from homology"/>
<protein>
    <submittedName>
        <fullName evidence="4">Phosphoenolpyruvate--protein phosphotransferase</fullName>
    </submittedName>
</protein>
<dbReference type="Pfam" id="PF05524">
    <property type="entry name" value="PEP-utilisers_N"/>
    <property type="match status" value="1"/>
</dbReference>
<organism evidence="4 5">
    <name type="scientific">Coprococcus comes</name>
    <dbReference type="NCBI Taxonomy" id="410072"/>
    <lineage>
        <taxon>Bacteria</taxon>
        <taxon>Bacillati</taxon>
        <taxon>Bacillota</taxon>
        <taxon>Clostridia</taxon>
        <taxon>Lachnospirales</taxon>
        <taxon>Lachnospiraceae</taxon>
        <taxon>Coprococcus</taxon>
    </lineage>
</organism>
<comment type="caution">
    <text evidence="4">The sequence shown here is derived from an EMBL/GenBank/DDBJ whole genome shotgun (WGS) entry which is preliminary data.</text>
</comment>
<dbReference type="SUPFAM" id="SSF47831">
    <property type="entry name" value="Enzyme I of the PEP:sugar phosphotransferase system HPr-binding (sub)domain"/>
    <property type="match status" value="1"/>
</dbReference>
<feature type="non-terminal residue" evidence="4">
    <location>
        <position position="105"/>
    </location>
</feature>